<protein>
    <recommendedName>
        <fullName evidence="7">Peptidase M20 dimerisation domain-containing protein</fullName>
    </recommendedName>
</protein>
<keyword evidence="2" id="KW-0645">Protease</keyword>
<dbReference type="Gene3D" id="3.40.630.10">
    <property type="entry name" value="Zn peptidases"/>
    <property type="match status" value="1"/>
</dbReference>
<evidence type="ECO:0000259" key="7">
    <source>
        <dbReference type="Pfam" id="PF07687"/>
    </source>
</evidence>
<feature type="signal peptide" evidence="6">
    <location>
        <begin position="1"/>
        <end position="25"/>
    </location>
</feature>
<dbReference type="SUPFAM" id="SSF55031">
    <property type="entry name" value="Bacterial exopeptidase dimerisation domain"/>
    <property type="match status" value="1"/>
</dbReference>
<dbReference type="InterPro" id="IPR002933">
    <property type="entry name" value="Peptidase_M20"/>
</dbReference>
<dbReference type="InterPro" id="IPR047177">
    <property type="entry name" value="Pept_M20A"/>
</dbReference>
<feature type="chain" id="PRO_5043833676" description="Peptidase M20 dimerisation domain-containing protein" evidence="6">
    <location>
        <begin position="26"/>
        <end position="503"/>
    </location>
</feature>
<keyword evidence="3" id="KW-0479">Metal-binding</keyword>
<dbReference type="PROSITE" id="PS51257">
    <property type="entry name" value="PROKAR_LIPOPROTEIN"/>
    <property type="match status" value="1"/>
</dbReference>
<dbReference type="PANTHER" id="PTHR45962">
    <property type="entry name" value="N-FATTY-ACYL-AMINO ACID SYNTHASE/HYDROLASE PM20D1"/>
    <property type="match status" value="1"/>
</dbReference>
<dbReference type="Pfam" id="PF01546">
    <property type="entry name" value="Peptidase_M20"/>
    <property type="match status" value="1"/>
</dbReference>
<dbReference type="AlphaFoldDB" id="A0AAW1QZK0"/>
<dbReference type="EMBL" id="JALJOS010000020">
    <property type="protein sequence ID" value="KAK9826658.1"/>
    <property type="molecule type" value="Genomic_DNA"/>
</dbReference>
<keyword evidence="6" id="KW-0732">Signal</keyword>
<proteinExistence type="inferred from homology"/>
<keyword evidence="5" id="KW-0862">Zinc</keyword>
<evidence type="ECO:0000256" key="2">
    <source>
        <dbReference type="ARBA" id="ARBA00022670"/>
    </source>
</evidence>
<gene>
    <name evidence="8" type="ORF">WJX74_008442</name>
</gene>
<evidence type="ECO:0000313" key="8">
    <source>
        <dbReference type="EMBL" id="KAK9826658.1"/>
    </source>
</evidence>
<feature type="domain" description="Peptidase M20 dimerisation" evidence="7">
    <location>
        <begin position="239"/>
        <end position="388"/>
    </location>
</feature>
<dbReference type="GO" id="GO:0046872">
    <property type="term" value="F:metal ion binding"/>
    <property type="evidence" value="ECO:0007669"/>
    <property type="project" value="UniProtKB-KW"/>
</dbReference>
<dbReference type="InterPro" id="IPR036264">
    <property type="entry name" value="Bact_exopeptidase_dim_dom"/>
</dbReference>
<evidence type="ECO:0000256" key="5">
    <source>
        <dbReference type="ARBA" id="ARBA00022833"/>
    </source>
</evidence>
<dbReference type="Gene3D" id="3.30.70.360">
    <property type="match status" value="1"/>
</dbReference>
<organism evidence="8 9">
    <name type="scientific">Apatococcus lobatus</name>
    <dbReference type="NCBI Taxonomy" id="904363"/>
    <lineage>
        <taxon>Eukaryota</taxon>
        <taxon>Viridiplantae</taxon>
        <taxon>Chlorophyta</taxon>
        <taxon>core chlorophytes</taxon>
        <taxon>Trebouxiophyceae</taxon>
        <taxon>Chlorellales</taxon>
        <taxon>Chlorellaceae</taxon>
        <taxon>Apatococcus</taxon>
    </lineage>
</organism>
<dbReference type="PANTHER" id="PTHR45962:SF1">
    <property type="entry name" value="N-FATTY-ACYL-AMINO ACID SYNTHASE_HYDROLASE PM20D1"/>
    <property type="match status" value="1"/>
</dbReference>
<dbReference type="Pfam" id="PF07687">
    <property type="entry name" value="M20_dimer"/>
    <property type="match status" value="1"/>
</dbReference>
<name>A0AAW1QZK0_9CHLO</name>
<dbReference type="InterPro" id="IPR011650">
    <property type="entry name" value="Peptidase_M20_dimer"/>
</dbReference>
<accession>A0AAW1QZK0</accession>
<keyword evidence="4" id="KW-0378">Hydrolase</keyword>
<sequence>MLQRGLAKNILVLVALLAALSGCICSTPQHPEVLQASHLADEPSSASLERFAGFLRIPTVSSREAPDHTRNPETFTKAHEYLESNFQDVWKQLDVEKVAEHSLLITWPGTNSTLDPVLFISHQDVVPADDVDLWSVPPFSGLIKDGFVWGRGAIDTKFSLTAMLEAVTTLLASNFKPERTLLFGFGHDEEVGGEKGAGSIARLLASRGVQLDMVNDEGGMLSVDGLKPLTHTPVALIGTAEKGFQSLRVTVKGTGGHSSRPPLDASTVADRMARVILAVDAQPPPTRLVAPTTSLLKALAPKAPRAFRWILSHCDNPLVAPSLAKYMAAKSAEFSGVVRTTVAPTVLQAGSADNVMPQEGSIIFNFRPMPDETANYTKEFLEGHLGRDKAHAAIEYVGEYGLPSNVSAAQGAHWDIMHEAASTTLSDQDIVVAPYLLTGSTDSKHYASIVKGGIYRFSPLQLSMKAGDTRRIHGLDERVTVNSYLKAVTFYEKLIKLSGSLSQ</sequence>
<dbReference type="SUPFAM" id="SSF53187">
    <property type="entry name" value="Zn-dependent exopeptidases"/>
    <property type="match status" value="1"/>
</dbReference>
<dbReference type="InterPro" id="IPR001261">
    <property type="entry name" value="ArgE/DapE_CS"/>
</dbReference>
<dbReference type="FunFam" id="3.40.630.10:FF:000027">
    <property type="entry name" value="N-fatty-acyl-amino acid synthase/hydrolase PM20D1"/>
    <property type="match status" value="1"/>
</dbReference>
<comment type="similarity">
    <text evidence="1">Belongs to the peptidase M20A family.</text>
</comment>
<dbReference type="PROSITE" id="PS00758">
    <property type="entry name" value="ARGE_DAPE_CPG2_1"/>
    <property type="match status" value="1"/>
</dbReference>
<evidence type="ECO:0000256" key="1">
    <source>
        <dbReference type="ARBA" id="ARBA00006247"/>
    </source>
</evidence>
<evidence type="ECO:0000256" key="6">
    <source>
        <dbReference type="SAM" id="SignalP"/>
    </source>
</evidence>
<dbReference type="GO" id="GO:0006508">
    <property type="term" value="P:proteolysis"/>
    <property type="evidence" value="ECO:0007669"/>
    <property type="project" value="UniProtKB-KW"/>
</dbReference>
<reference evidence="8 9" key="1">
    <citation type="journal article" date="2024" name="Nat. Commun.">
        <title>Phylogenomics reveals the evolutionary origins of lichenization in chlorophyte algae.</title>
        <authorList>
            <person name="Puginier C."/>
            <person name="Libourel C."/>
            <person name="Otte J."/>
            <person name="Skaloud P."/>
            <person name="Haon M."/>
            <person name="Grisel S."/>
            <person name="Petersen M."/>
            <person name="Berrin J.G."/>
            <person name="Delaux P.M."/>
            <person name="Dal Grande F."/>
            <person name="Keller J."/>
        </authorList>
    </citation>
    <scope>NUCLEOTIDE SEQUENCE [LARGE SCALE GENOMIC DNA]</scope>
    <source>
        <strain evidence="8 9">SAG 2145</strain>
    </source>
</reference>
<evidence type="ECO:0000313" key="9">
    <source>
        <dbReference type="Proteomes" id="UP001438707"/>
    </source>
</evidence>
<evidence type="ECO:0000256" key="4">
    <source>
        <dbReference type="ARBA" id="ARBA00022801"/>
    </source>
</evidence>
<evidence type="ECO:0000256" key="3">
    <source>
        <dbReference type="ARBA" id="ARBA00022723"/>
    </source>
</evidence>
<dbReference type="Proteomes" id="UP001438707">
    <property type="component" value="Unassembled WGS sequence"/>
</dbReference>
<comment type="caution">
    <text evidence="8">The sequence shown here is derived from an EMBL/GenBank/DDBJ whole genome shotgun (WGS) entry which is preliminary data.</text>
</comment>
<keyword evidence="9" id="KW-1185">Reference proteome</keyword>
<dbReference type="GO" id="GO:0008233">
    <property type="term" value="F:peptidase activity"/>
    <property type="evidence" value="ECO:0007669"/>
    <property type="project" value="UniProtKB-KW"/>
</dbReference>
<dbReference type="Gene3D" id="1.10.150.900">
    <property type="match status" value="1"/>
</dbReference>